<dbReference type="InterPro" id="IPR011990">
    <property type="entry name" value="TPR-like_helical_dom_sf"/>
</dbReference>
<evidence type="ECO:0000256" key="1">
    <source>
        <dbReference type="ARBA" id="ARBA00022679"/>
    </source>
</evidence>
<dbReference type="PANTHER" id="PTHR12788">
    <property type="entry name" value="PROTEIN-TYROSINE SULFOTRANSFERASE 2"/>
    <property type="match status" value="1"/>
</dbReference>
<dbReference type="AlphaFoldDB" id="A0A328BDJ4"/>
<evidence type="ECO:0000313" key="4">
    <source>
        <dbReference type="Proteomes" id="UP000249524"/>
    </source>
</evidence>
<dbReference type="PROSITE" id="PS50005">
    <property type="entry name" value="TPR"/>
    <property type="match status" value="1"/>
</dbReference>
<accession>A0A328BDJ4</accession>
<reference evidence="3 4" key="1">
    <citation type="submission" date="2018-05" db="EMBL/GenBank/DDBJ databases">
        <authorList>
            <person name="Lanie J.A."/>
            <person name="Ng W.-L."/>
            <person name="Kazmierczak K.M."/>
            <person name="Andrzejewski T.M."/>
            <person name="Davidsen T.M."/>
            <person name="Wayne K.J."/>
            <person name="Tettelin H."/>
            <person name="Glass J.I."/>
            <person name="Rusch D."/>
            <person name="Podicherti R."/>
            <person name="Tsui H.-C.T."/>
            <person name="Winkler M.E."/>
        </authorList>
    </citation>
    <scope>NUCLEOTIDE SEQUENCE [LARGE SCALE GENOMIC DNA]</scope>
    <source>
        <strain evidence="3 4">BUT-10</strain>
    </source>
</reference>
<feature type="repeat" description="TPR" evidence="2">
    <location>
        <begin position="148"/>
        <end position="181"/>
    </location>
</feature>
<dbReference type="InterPro" id="IPR019734">
    <property type="entry name" value="TPR_rpt"/>
</dbReference>
<organism evidence="3 4">
    <name type="scientific">Phenylobacterium kunshanense</name>
    <dbReference type="NCBI Taxonomy" id="1445034"/>
    <lineage>
        <taxon>Bacteria</taxon>
        <taxon>Pseudomonadati</taxon>
        <taxon>Pseudomonadota</taxon>
        <taxon>Alphaproteobacteria</taxon>
        <taxon>Caulobacterales</taxon>
        <taxon>Caulobacteraceae</taxon>
        <taxon>Phenylobacterium</taxon>
    </lineage>
</organism>
<dbReference type="GO" id="GO:0008476">
    <property type="term" value="F:protein-tyrosine sulfotransferase activity"/>
    <property type="evidence" value="ECO:0007669"/>
    <property type="project" value="InterPro"/>
</dbReference>
<evidence type="ECO:0000256" key="2">
    <source>
        <dbReference type="PROSITE-ProRule" id="PRU00339"/>
    </source>
</evidence>
<dbReference type="Gene3D" id="3.40.50.300">
    <property type="entry name" value="P-loop containing nucleotide triphosphate hydrolases"/>
    <property type="match status" value="1"/>
</dbReference>
<dbReference type="PANTHER" id="PTHR12788:SF10">
    <property type="entry name" value="PROTEIN-TYROSINE SULFOTRANSFERASE"/>
    <property type="match status" value="1"/>
</dbReference>
<dbReference type="SMART" id="SM00028">
    <property type="entry name" value="TPR"/>
    <property type="match status" value="4"/>
</dbReference>
<dbReference type="Proteomes" id="UP000249524">
    <property type="component" value="Unassembled WGS sequence"/>
</dbReference>
<keyword evidence="2" id="KW-0802">TPR repeat</keyword>
<dbReference type="EMBL" id="QFYS01000004">
    <property type="protein sequence ID" value="RAK65412.1"/>
    <property type="molecule type" value="Genomic_DNA"/>
</dbReference>
<keyword evidence="4" id="KW-1185">Reference proteome</keyword>
<name>A0A328BDJ4_9CAUL</name>
<keyword evidence="1" id="KW-0808">Transferase</keyword>
<comment type="caution">
    <text evidence="3">The sequence shown here is derived from an EMBL/GenBank/DDBJ whole genome shotgun (WGS) entry which is preliminary data.</text>
</comment>
<dbReference type="Pfam" id="PF13469">
    <property type="entry name" value="Sulfotransfer_3"/>
    <property type="match status" value="1"/>
</dbReference>
<evidence type="ECO:0000313" key="3">
    <source>
        <dbReference type="EMBL" id="RAK65412.1"/>
    </source>
</evidence>
<dbReference type="Pfam" id="PF13432">
    <property type="entry name" value="TPR_16"/>
    <property type="match status" value="2"/>
</dbReference>
<dbReference type="InterPro" id="IPR026634">
    <property type="entry name" value="TPST-like"/>
</dbReference>
<proteinExistence type="predicted"/>
<gene>
    <name evidence="3" type="ORF">DJ019_10610</name>
</gene>
<dbReference type="RefSeq" id="WP_111276008.1">
    <property type="nucleotide sequence ID" value="NZ_QFYS01000004.1"/>
</dbReference>
<dbReference type="OrthoDB" id="9800698at2"/>
<dbReference type="InterPro" id="IPR027417">
    <property type="entry name" value="P-loop_NTPase"/>
</dbReference>
<dbReference type="Gene3D" id="1.25.40.10">
    <property type="entry name" value="Tetratricopeptide repeat domain"/>
    <property type="match status" value="1"/>
</dbReference>
<dbReference type="SUPFAM" id="SSF48452">
    <property type="entry name" value="TPR-like"/>
    <property type="match status" value="1"/>
</dbReference>
<protein>
    <submittedName>
        <fullName evidence="3">Uncharacterized protein</fullName>
    </submittedName>
</protein>
<dbReference type="SUPFAM" id="SSF52540">
    <property type="entry name" value="P-loop containing nucleoside triphosphate hydrolases"/>
    <property type="match status" value="1"/>
</dbReference>
<sequence>MSQWKVGQIKVKVGGFTPAKSAAPAQAAVTPVPVSPAPGARDATADRARLQAIQAAAQARDFPRAATLADAALKDGLEHPMVLNLAALKAEQENRFDDALKILERAVQIAPQDIGSRNAMGLILARTERYREALAVFDGVVAIQPDFAGAHCARGAALESMGRLKEAEAAYRHTLDLQPENLGATQGLANLLSRRGAHAEAKPLAEAVLEAEPNFPDAVMVLAAADAAEGAGERAQRRLELLIGDERLTVQQRALAQGQLGDVLDAQDLPAEAFQAYAACNMALWRAYAPAYGQGVSALEFARGVADALADIAPEAWTSEPPPAPAESPKAHVFLLGFPRSGTTLLEQVLASHPDVEALEERETLVDAQRAFFMQSGDVARLARAGEAELASLRAAYWERVRAEGGQPEGKVFVDKHPLNTFRLPLILKLFPDAKILFARRDPRDVVLSCYRRRFTMSSSAYQFLTLPAAAGYYDVAMRIAERLEPAMAPRTKIVRHESLVEDFDGVVGEVCAFLGLPFSESMRNFADKARDRAVATPSGVQLSRGLSAEGVGAWRRYRDQLAPALPTLAPWVERFGYEPE</sequence>